<keyword evidence="2 6" id="KW-0812">Transmembrane</keyword>
<evidence type="ECO:0000256" key="2">
    <source>
        <dbReference type="ARBA" id="ARBA00022692"/>
    </source>
</evidence>
<feature type="transmembrane region" description="Helical" evidence="6">
    <location>
        <begin position="190"/>
        <end position="211"/>
    </location>
</feature>
<evidence type="ECO:0000313" key="9">
    <source>
        <dbReference type="Proteomes" id="UP000664859"/>
    </source>
</evidence>
<accession>A0A835ZFB2</accession>
<feature type="domain" description="Peptidase M50" evidence="7">
    <location>
        <begin position="136"/>
        <end position="269"/>
    </location>
</feature>
<comment type="subcellular location">
    <subcellularLocation>
        <location evidence="1">Endomembrane system</location>
        <topology evidence="1">Multi-pass membrane protein</topology>
    </subcellularLocation>
</comment>
<dbReference type="EMBL" id="JAFCMP010000002">
    <property type="protein sequence ID" value="KAG5192726.1"/>
    <property type="molecule type" value="Genomic_DNA"/>
</dbReference>
<proteinExistence type="predicted"/>
<dbReference type="OrthoDB" id="69989at2759"/>
<sequence>MPSLVYTSIVIGAAILVLRRILLRLRGPRASWEDSNFICTDVCVGYETKALRLRHLPAFNTSSCRVCPAWFAAGAAVGSLAQIAASLFLVWNLATALAAVARGATLADAASAALLQPLTPASSDDSCSFFTFWCAAALTFFVHESGHALAAAAHGIPITGAGVFFTALFPGMYVRLDTVAVTRAAATTRLSVFSAGIWQNLALCAVCFAALQGTALAPVAAVLYTIPSYDGGDAYNAATGGTHSARGGGGDSISSGVTVVRLNPDGVVAGVLEPGAQLLSIHSCRTRTVAELVTALEALRRGHHQGGVRGGARVNGGFCAPRDWPHVAEAAAAAAMQRGSGNGELSCCDDVVRTGSYSNEQRCLLMEPLLSAAATSQPAPHTLTVGDSAWRLHSCQPAAALKALMHPFRACSAHADCETPLAAGGGDVVNAGRIHLSAAAGDQTLQQQQLCLRPVTPATELLVAVTARGAAPRRHNFNFMFEGEPATLLSSVELSDWAPRDVYWHLWPWFWRWLLVLPAQAAAFAWLVLQMSSSMALANAAPVFYLDGEHILHAATDAQAADLAILSGLVAAIHRVVYQKTASQEVMENIVVKAKSAW</sequence>
<dbReference type="GO" id="GO:0031293">
    <property type="term" value="P:membrane protein intracellular domain proteolysis"/>
    <property type="evidence" value="ECO:0007669"/>
    <property type="project" value="TreeGrafter"/>
</dbReference>
<comment type="caution">
    <text evidence="8">The sequence shown here is derived from an EMBL/GenBank/DDBJ whole genome shotgun (WGS) entry which is preliminary data.</text>
</comment>
<evidence type="ECO:0000256" key="5">
    <source>
        <dbReference type="ARBA" id="ARBA00032658"/>
    </source>
</evidence>
<keyword evidence="3 6" id="KW-1133">Transmembrane helix</keyword>
<keyword evidence="9" id="KW-1185">Reference proteome</keyword>
<gene>
    <name evidence="8" type="ORF">JKP88DRAFT_292234</name>
</gene>
<keyword evidence="4 6" id="KW-0472">Membrane</keyword>
<evidence type="ECO:0000313" key="8">
    <source>
        <dbReference type="EMBL" id="KAG5192726.1"/>
    </source>
</evidence>
<dbReference type="PANTHER" id="PTHR13325">
    <property type="entry name" value="PROTEASE M50 MEMBRANE-BOUND TRANSCRIPTION FACTOR SITE 2 PROTEASE"/>
    <property type="match status" value="1"/>
</dbReference>
<dbReference type="InterPro" id="IPR008915">
    <property type="entry name" value="Peptidase_M50"/>
</dbReference>
<reference evidence="8" key="1">
    <citation type="submission" date="2021-02" db="EMBL/GenBank/DDBJ databases">
        <title>First Annotated Genome of the Yellow-green Alga Tribonema minus.</title>
        <authorList>
            <person name="Mahan K.M."/>
        </authorList>
    </citation>
    <scope>NUCLEOTIDE SEQUENCE</scope>
    <source>
        <strain evidence="8">UTEX B ZZ1240</strain>
    </source>
</reference>
<evidence type="ECO:0000256" key="4">
    <source>
        <dbReference type="ARBA" id="ARBA00023136"/>
    </source>
</evidence>
<feature type="transmembrane region" description="Helical" evidence="6">
    <location>
        <begin position="149"/>
        <end position="169"/>
    </location>
</feature>
<name>A0A835ZFB2_9STRA</name>
<feature type="transmembrane region" description="Helical" evidence="6">
    <location>
        <begin position="69"/>
        <end position="90"/>
    </location>
</feature>
<dbReference type="PANTHER" id="PTHR13325:SF3">
    <property type="entry name" value="MEMBRANE-BOUND TRANSCRIPTION FACTOR SITE-2 PROTEASE"/>
    <property type="match status" value="1"/>
</dbReference>
<dbReference type="Pfam" id="PF02163">
    <property type="entry name" value="Peptidase_M50"/>
    <property type="match status" value="1"/>
</dbReference>
<dbReference type="GO" id="GO:0004222">
    <property type="term" value="F:metalloendopeptidase activity"/>
    <property type="evidence" value="ECO:0007669"/>
    <property type="project" value="InterPro"/>
</dbReference>
<dbReference type="AlphaFoldDB" id="A0A835ZFB2"/>
<dbReference type="InterPro" id="IPR001193">
    <property type="entry name" value="MBTPS2"/>
</dbReference>
<dbReference type="GO" id="GO:1905897">
    <property type="term" value="P:regulation of response to endoplasmic reticulum stress"/>
    <property type="evidence" value="ECO:0007669"/>
    <property type="project" value="TreeGrafter"/>
</dbReference>
<protein>
    <recommendedName>
        <fullName evidence="5">Endopeptidase S2P</fullName>
    </recommendedName>
</protein>
<dbReference type="GO" id="GO:0005737">
    <property type="term" value="C:cytoplasm"/>
    <property type="evidence" value="ECO:0007669"/>
    <property type="project" value="TreeGrafter"/>
</dbReference>
<evidence type="ECO:0000256" key="3">
    <source>
        <dbReference type="ARBA" id="ARBA00022989"/>
    </source>
</evidence>
<evidence type="ECO:0000256" key="6">
    <source>
        <dbReference type="SAM" id="Phobius"/>
    </source>
</evidence>
<dbReference type="Proteomes" id="UP000664859">
    <property type="component" value="Unassembled WGS sequence"/>
</dbReference>
<organism evidence="8 9">
    <name type="scientific">Tribonema minus</name>
    <dbReference type="NCBI Taxonomy" id="303371"/>
    <lineage>
        <taxon>Eukaryota</taxon>
        <taxon>Sar</taxon>
        <taxon>Stramenopiles</taxon>
        <taxon>Ochrophyta</taxon>
        <taxon>PX clade</taxon>
        <taxon>Xanthophyceae</taxon>
        <taxon>Tribonematales</taxon>
        <taxon>Tribonemataceae</taxon>
        <taxon>Tribonema</taxon>
    </lineage>
</organism>
<feature type="transmembrane region" description="Helical" evidence="6">
    <location>
        <begin position="6"/>
        <end position="23"/>
    </location>
</feature>
<evidence type="ECO:0000256" key="1">
    <source>
        <dbReference type="ARBA" id="ARBA00004127"/>
    </source>
</evidence>
<dbReference type="GO" id="GO:0012505">
    <property type="term" value="C:endomembrane system"/>
    <property type="evidence" value="ECO:0007669"/>
    <property type="project" value="UniProtKB-SubCell"/>
</dbReference>
<evidence type="ECO:0000259" key="7">
    <source>
        <dbReference type="Pfam" id="PF02163"/>
    </source>
</evidence>
<dbReference type="GO" id="GO:0016020">
    <property type="term" value="C:membrane"/>
    <property type="evidence" value="ECO:0007669"/>
    <property type="project" value="InterPro"/>
</dbReference>